<organism evidence="6 7">
    <name type="scientific">candidate division WOR-3 bacterium</name>
    <dbReference type="NCBI Taxonomy" id="2052148"/>
    <lineage>
        <taxon>Bacteria</taxon>
        <taxon>Bacteria division WOR-3</taxon>
    </lineage>
</organism>
<dbReference type="PANTHER" id="PTHR42997">
    <property type="entry name" value="HIT FAMILY HYDROLASE"/>
    <property type="match status" value="1"/>
</dbReference>
<dbReference type="Gene3D" id="3.30.428.10">
    <property type="entry name" value="HIT-like"/>
    <property type="match status" value="1"/>
</dbReference>
<name>A0A9C9ELP4_UNCW3</name>
<feature type="binding site" evidence="3">
    <location>
        <position position="120"/>
    </location>
    <ligand>
        <name>substrate</name>
    </ligand>
</feature>
<protein>
    <submittedName>
        <fullName evidence="6">HIT domain-containing protein</fullName>
    </submittedName>
</protein>
<reference evidence="6" key="1">
    <citation type="journal article" date="2020" name="mSystems">
        <title>Genome- and Community-Level Interaction Insights into Carbon Utilization and Element Cycling Functions of Hydrothermarchaeota in Hydrothermal Sediment.</title>
        <authorList>
            <person name="Zhou Z."/>
            <person name="Liu Y."/>
            <person name="Xu W."/>
            <person name="Pan J."/>
            <person name="Luo Z.H."/>
            <person name="Li M."/>
        </authorList>
    </citation>
    <scope>NUCLEOTIDE SEQUENCE</scope>
    <source>
        <strain evidence="6">HyVt-388</strain>
    </source>
</reference>
<dbReference type="InterPro" id="IPR011146">
    <property type="entry name" value="HIT-like"/>
</dbReference>
<feature type="domain" description="HIT" evidence="5">
    <location>
        <begin position="21"/>
        <end position="131"/>
    </location>
</feature>
<evidence type="ECO:0000256" key="3">
    <source>
        <dbReference type="PIRSR" id="PIRSR639383-2"/>
    </source>
</evidence>
<dbReference type="EMBL" id="DRIG01000043">
    <property type="protein sequence ID" value="HEC78299.1"/>
    <property type="molecule type" value="Genomic_DNA"/>
</dbReference>
<dbReference type="InterPro" id="IPR036265">
    <property type="entry name" value="HIT-like_sf"/>
</dbReference>
<dbReference type="SUPFAM" id="SSF54197">
    <property type="entry name" value="HIT-like"/>
    <property type="match status" value="1"/>
</dbReference>
<evidence type="ECO:0000313" key="6">
    <source>
        <dbReference type="EMBL" id="HEC78299.1"/>
    </source>
</evidence>
<accession>A0A9C9ELP4</accession>
<dbReference type="GO" id="GO:0003824">
    <property type="term" value="F:catalytic activity"/>
    <property type="evidence" value="ECO:0007669"/>
    <property type="project" value="InterPro"/>
</dbReference>
<sequence>MKNLWAPWRIEYIHNPGKGCFFCDGLKSKDYKEALIVEKGESAFTIMNRYPYNSGHLMVAPIRHIGKLELLDDAEVLELHRLLTRAMRAIKRVMKPQGFNIGINQGEVAGAGVVGHIHIHLVPRWQGDTNFMPVLADTKVVIEALVKNYDNIKQALYKLDHPE</sequence>
<dbReference type="AlphaFoldDB" id="A0A9C9ELP4"/>
<feature type="short sequence motif" description="Histidine triad motif" evidence="4">
    <location>
        <begin position="116"/>
        <end position="120"/>
    </location>
</feature>
<dbReference type="GO" id="GO:0000166">
    <property type="term" value="F:nucleotide binding"/>
    <property type="evidence" value="ECO:0007669"/>
    <property type="project" value="UniProtKB-KW"/>
</dbReference>
<dbReference type="InterPro" id="IPR052908">
    <property type="entry name" value="AP-4-A_phosphorylase"/>
</dbReference>
<feature type="active site" description="Tele-AMP-histidine intermediate" evidence="2">
    <location>
        <position position="118"/>
    </location>
</feature>
<dbReference type="PROSITE" id="PS51084">
    <property type="entry name" value="HIT_2"/>
    <property type="match status" value="1"/>
</dbReference>
<keyword evidence="1" id="KW-0547">Nucleotide-binding</keyword>
<dbReference type="CDD" id="cd01275">
    <property type="entry name" value="FHIT"/>
    <property type="match status" value="1"/>
</dbReference>
<dbReference type="InterPro" id="IPR039383">
    <property type="entry name" value="FHIT"/>
</dbReference>
<comment type="caution">
    <text evidence="6">The sequence shown here is derived from an EMBL/GenBank/DDBJ whole genome shotgun (WGS) entry which is preliminary data.</text>
</comment>
<proteinExistence type="predicted"/>
<dbReference type="PANTHER" id="PTHR42997:SF1">
    <property type="entry name" value="AP-4-A PHOSPHORYLASE"/>
    <property type="match status" value="1"/>
</dbReference>
<feature type="binding site" evidence="3">
    <location>
        <position position="48"/>
    </location>
    <ligand>
        <name>substrate</name>
    </ligand>
</feature>
<feature type="binding site" evidence="3">
    <location>
        <begin position="110"/>
        <end position="114"/>
    </location>
    <ligand>
        <name>substrate</name>
    </ligand>
</feature>
<evidence type="ECO:0000256" key="1">
    <source>
        <dbReference type="ARBA" id="ARBA00022741"/>
    </source>
</evidence>
<evidence type="ECO:0000256" key="4">
    <source>
        <dbReference type="PROSITE-ProRule" id="PRU00464"/>
    </source>
</evidence>
<evidence type="ECO:0000256" key="2">
    <source>
        <dbReference type="PIRSR" id="PIRSR639383-1"/>
    </source>
</evidence>
<gene>
    <name evidence="6" type="ORF">ENI34_04045</name>
</gene>
<evidence type="ECO:0000259" key="5">
    <source>
        <dbReference type="PROSITE" id="PS51084"/>
    </source>
</evidence>
<dbReference type="Pfam" id="PF01230">
    <property type="entry name" value="HIT"/>
    <property type="match status" value="1"/>
</dbReference>
<dbReference type="Proteomes" id="UP000885826">
    <property type="component" value="Unassembled WGS sequence"/>
</dbReference>
<evidence type="ECO:0000313" key="7">
    <source>
        <dbReference type="Proteomes" id="UP000885826"/>
    </source>
</evidence>